<dbReference type="RefSeq" id="WP_196938428.1">
    <property type="nucleotide sequence ID" value="NZ_MU158689.1"/>
</dbReference>
<proteinExistence type="predicted"/>
<dbReference type="InterPro" id="IPR012373">
    <property type="entry name" value="Ferrdict_sens_TM"/>
</dbReference>
<evidence type="ECO:0000313" key="3">
    <source>
        <dbReference type="EMBL" id="MBE8721201.1"/>
    </source>
</evidence>
<evidence type="ECO:0000259" key="2">
    <source>
        <dbReference type="Pfam" id="PF16344"/>
    </source>
</evidence>
<dbReference type="Proteomes" id="UP000618319">
    <property type="component" value="Unassembled WGS sequence"/>
</dbReference>
<dbReference type="Pfam" id="PF16344">
    <property type="entry name" value="FecR_C"/>
    <property type="match status" value="1"/>
</dbReference>
<evidence type="ECO:0008006" key="5">
    <source>
        <dbReference type="Google" id="ProtNLM"/>
    </source>
</evidence>
<evidence type="ECO:0000259" key="1">
    <source>
        <dbReference type="Pfam" id="PF04773"/>
    </source>
</evidence>
<dbReference type="Pfam" id="PF04773">
    <property type="entry name" value="FecR"/>
    <property type="match status" value="1"/>
</dbReference>
<sequence length="308" mass="34449">MEKNQHIEHIVADFLHGRLSAKHRRKFLTLVKELKDIDKLSAIHSTIFAQIDALSESELNQFQTLLKNEDQPTRDALKLHQLWKFAAAAAVVLCLGLYATFNNTGKQKPDDHAYYTNGTAKNYELPDGTHVELDANSQIEIEEFNEISRTVRLKGTATFVVKPGTAPFTVHTENGYFTRVLGTKFKVAEAVGQFAVQVERGKVSVGKGEETIAVLMKGDAIKIDDQIELFSHKENPLVFDNTNLGDVITAVNRAYDAQIQLGTSVDKNLKCKATFEKDLSVTDIVDVLCELYGYSYTIEGDRIIIRSK</sequence>
<dbReference type="Gene3D" id="3.55.50.30">
    <property type="match status" value="1"/>
</dbReference>
<dbReference type="InterPro" id="IPR006860">
    <property type="entry name" value="FecR"/>
</dbReference>
<evidence type="ECO:0000313" key="4">
    <source>
        <dbReference type="Proteomes" id="UP000618319"/>
    </source>
</evidence>
<name>A0ABR9T768_9SPHI</name>
<protein>
    <recommendedName>
        <fullName evidence="5">FecR protein domain-containing protein</fullName>
    </recommendedName>
</protein>
<gene>
    <name evidence="3" type="ORF">C4F40_10745</name>
</gene>
<dbReference type="PANTHER" id="PTHR30273:SF2">
    <property type="entry name" value="PROTEIN FECR"/>
    <property type="match status" value="1"/>
</dbReference>
<dbReference type="EMBL" id="PSKQ01000019">
    <property type="protein sequence ID" value="MBE8721201.1"/>
    <property type="molecule type" value="Genomic_DNA"/>
</dbReference>
<organism evidence="3 4">
    <name type="scientific">Sphingobacterium pedocola</name>
    <dbReference type="NCBI Taxonomy" id="2082722"/>
    <lineage>
        <taxon>Bacteria</taxon>
        <taxon>Pseudomonadati</taxon>
        <taxon>Bacteroidota</taxon>
        <taxon>Sphingobacteriia</taxon>
        <taxon>Sphingobacteriales</taxon>
        <taxon>Sphingobacteriaceae</taxon>
        <taxon>Sphingobacterium</taxon>
    </lineage>
</organism>
<comment type="caution">
    <text evidence="3">The sequence shown here is derived from an EMBL/GenBank/DDBJ whole genome shotgun (WGS) entry which is preliminary data.</text>
</comment>
<dbReference type="PANTHER" id="PTHR30273">
    <property type="entry name" value="PERIPLASMIC SIGNAL SENSOR AND SIGMA FACTOR ACTIVATOR FECR-RELATED"/>
    <property type="match status" value="1"/>
</dbReference>
<dbReference type="PIRSF" id="PIRSF018266">
    <property type="entry name" value="FecR"/>
    <property type="match status" value="1"/>
</dbReference>
<keyword evidence="4" id="KW-1185">Reference proteome</keyword>
<feature type="domain" description="FecR protein" evidence="1">
    <location>
        <begin position="116"/>
        <end position="203"/>
    </location>
</feature>
<dbReference type="InterPro" id="IPR032508">
    <property type="entry name" value="FecR_C"/>
</dbReference>
<accession>A0ABR9T768</accession>
<reference evidence="3 4" key="1">
    <citation type="submission" date="2018-02" db="EMBL/GenBank/DDBJ databases">
        <title>Sphingobacterium KA21.</title>
        <authorList>
            <person name="Vasarhelyi B.M."/>
            <person name="Deshmukh S."/>
            <person name="Balint B."/>
            <person name="Kukolya J."/>
        </authorList>
    </citation>
    <scope>NUCLEOTIDE SEQUENCE [LARGE SCALE GENOMIC DNA]</scope>
    <source>
        <strain evidence="3 4">Ka21</strain>
    </source>
</reference>
<dbReference type="Gene3D" id="2.60.120.1440">
    <property type="match status" value="1"/>
</dbReference>
<feature type="domain" description="Protein FecR C-terminal" evidence="2">
    <location>
        <begin position="237"/>
        <end position="305"/>
    </location>
</feature>